<comment type="caution">
    <text evidence="4">The sequence shown here is derived from an EMBL/GenBank/DDBJ whole genome shotgun (WGS) entry which is preliminary data.</text>
</comment>
<feature type="domain" description="AsmA" evidence="3">
    <location>
        <begin position="546"/>
        <end position="716"/>
    </location>
</feature>
<dbReference type="AlphaFoldDB" id="A0A847SA51"/>
<dbReference type="PANTHER" id="PTHR30441:SF4">
    <property type="entry name" value="PROTEIN ASMA"/>
    <property type="match status" value="1"/>
</dbReference>
<evidence type="ECO:0000259" key="3">
    <source>
        <dbReference type="Pfam" id="PF05170"/>
    </source>
</evidence>
<dbReference type="EMBL" id="JABAIM010000005">
    <property type="protein sequence ID" value="NLR76924.1"/>
    <property type="molecule type" value="Genomic_DNA"/>
</dbReference>
<dbReference type="InterPro" id="IPR052894">
    <property type="entry name" value="AsmA-related"/>
</dbReference>
<accession>A0A847SA51</accession>
<protein>
    <submittedName>
        <fullName evidence="4">AsmA family protein</fullName>
    </submittedName>
</protein>
<organism evidence="4 5">
    <name type="scientific">Leeia aquatica</name>
    <dbReference type="NCBI Taxonomy" id="2725557"/>
    <lineage>
        <taxon>Bacteria</taxon>
        <taxon>Pseudomonadati</taxon>
        <taxon>Pseudomonadota</taxon>
        <taxon>Betaproteobacteria</taxon>
        <taxon>Neisseriales</taxon>
        <taxon>Leeiaceae</taxon>
        <taxon>Leeia</taxon>
    </lineage>
</organism>
<dbReference type="InterPro" id="IPR007844">
    <property type="entry name" value="AsmA"/>
</dbReference>
<dbReference type="Pfam" id="PF05170">
    <property type="entry name" value="AsmA"/>
    <property type="match status" value="2"/>
</dbReference>
<dbReference type="GO" id="GO:0090313">
    <property type="term" value="P:regulation of protein targeting to membrane"/>
    <property type="evidence" value="ECO:0007669"/>
    <property type="project" value="TreeGrafter"/>
</dbReference>
<keyword evidence="5" id="KW-1185">Reference proteome</keyword>
<proteinExistence type="predicted"/>
<dbReference type="RefSeq" id="WP_168878590.1">
    <property type="nucleotide sequence ID" value="NZ_JABAIM010000005.1"/>
</dbReference>
<feature type="domain" description="AsmA" evidence="3">
    <location>
        <begin position="7"/>
        <end position="336"/>
    </location>
</feature>
<dbReference type="PANTHER" id="PTHR30441">
    <property type="entry name" value="DUF748 DOMAIN-CONTAINING PROTEIN"/>
    <property type="match status" value="1"/>
</dbReference>
<keyword evidence="2" id="KW-0472">Membrane</keyword>
<dbReference type="Proteomes" id="UP000587991">
    <property type="component" value="Unassembled WGS sequence"/>
</dbReference>
<dbReference type="GO" id="GO:0005886">
    <property type="term" value="C:plasma membrane"/>
    <property type="evidence" value="ECO:0007669"/>
    <property type="project" value="TreeGrafter"/>
</dbReference>
<reference evidence="4 5" key="1">
    <citation type="submission" date="2020-04" db="EMBL/GenBank/DDBJ databases">
        <title>Draft genome of Leeia sp. IMCC25680.</title>
        <authorList>
            <person name="Song J."/>
            <person name="Cho J.-C."/>
        </authorList>
    </citation>
    <scope>NUCLEOTIDE SEQUENCE [LARGE SCALE GENOMIC DNA]</scope>
    <source>
        <strain evidence="4 5">IMCC25680</strain>
    </source>
</reference>
<name>A0A847SA51_9NEIS</name>
<keyword evidence="2" id="KW-0812">Transmembrane</keyword>
<evidence type="ECO:0000256" key="1">
    <source>
        <dbReference type="SAM" id="Coils"/>
    </source>
</evidence>
<keyword evidence="2" id="KW-1133">Transmembrane helix</keyword>
<evidence type="ECO:0000256" key="2">
    <source>
        <dbReference type="SAM" id="Phobius"/>
    </source>
</evidence>
<gene>
    <name evidence="4" type="ORF">HF682_17275</name>
</gene>
<sequence>MRWVKRIAIGFGILLVLLAVGIGILFATFDPNDYKDRIVTAVRDQTQRELKIGGKIELVIFPNIGLKLHDVSLSEYQKPDEFARLTELRAGVRLMPLLDRRVEVDAVTVDGLQLHLRRDEQGKLNIDDLMQPKPKPAGEERKFSLQMARLTLTQAQLDWQDAVSKQTARVQGLNLEATDIDPEKGAQLKLDTQLSAGTLEAPTALVEGKLGLSGALAMQASTKALDAKGLLLTFNGSAQQQKGLALKVTGDAHYEAQQLAANQLEVLLDQSAGGLTRHVALKLPKLQATPTELLVDQLDAELKQQGQGQQLSAAVRAPKLRVTPAELLVDKLDMQFAQEGAGRKLSASVQAPSLKATKAAVSGQTIQLKANFAQGKDNMVLQGSISGLSGSLQQIEAKQVALTTHGQMGGNGLEMRLDAALQVILKQTPNLKPELLRLTGLSTQGKAVLPGAPALSWKLAGQLQTNLATQQLDTQLNGVLDASTLKLAASLQGFSGIPAFKLDASLDALDLNRYLPPSKPGPATPSQGGGVILPDSPLFHKLSGVADIRIGRLSKAPWVVNDLKLHFDAKPGNWRLDPFSAQLLEGQLQGSASARFGAQPVLSLTHQFSGVSVGTLMKTVSGEDKVTGTGNLSGTLSMSGRTVPQWLASLNGNSKVRVQNGAIKGISIVDTVQKAQSSINQLREKAKPEAKSNAKTEFSDLSASFNIHNGVAQNDDLSMVGPLLKGSGKGHFNLPAQTIDYGLLAGVEYKKDAGALGGVTVPVKIGGTFAAPTFTVDYGALAKQLLENKLKIDTKAAEEKAKAQLQAEQDKVKQQLADEKAKLKQKEDAEKAKLKDKLKGLLGK</sequence>
<evidence type="ECO:0000313" key="5">
    <source>
        <dbReference type="Proteomes" id="UP000587991"/>
    </source>
</evidence>
<feature type="transmembrane region" description="Helical" evidence="2">
    <location>
        <begin position="7"/>
        <end position="29"/>
    </location>
</feature>
<feature type="coiled-coil region" evidence="1">
    <location>
        <begin position="795"/>
        <end position="844"/>
    </location>
</feature>
<keyword evidence="1" id="KW-0175">Coiled coil</keyword>
<evidence type="ECO:0000313" key="4">
    <source>
        <dbReference type="EMBL" id="NLR76924.1"/>
    </source>
</evidence>